<keyword evidence="1" id="KW-0732">Signal</keyword>
<organism evidence="2 3">
    <name type="scientific">Streptomyces diacarni</name>
    <dbReference type="NCBI Taxonomy" id="2800381"/>
    <lineage>
        <taxon>Bacteria</taxon>
        <taxon>Bacillati</taxon>
        <taxon>Actinomycetota</taxon>
        <taxon>Actinomycetes</taxon>
        <taxon>Kitasatosporales</taxon>
        <taxon>Streptomycetaceae</taxon>
        <taxon>Streptomyces</taxon>
    </lineage>
</organism>
<evidence type="ECO:0000313" key="3">
    <source>
        <dbReference type="Proteomes" id="UP000252914"/>
    </source>
</evidence>
<comment type="caution">
    <text evidence="2">The sequence shown here is derived from an EMBL/GenBank/DDBJ whole genome shotgun (WGS) entry which is preliminary data.</text>
</comment>
<gene>
    <name evidence="2" type="ORF">DTL70_21055</name>
</gene>
<protein>
    <recommendedName>
        <fullName evidence="4">Chaplin</fullName>
    </recommendedName>
</protein>
<reference evidence="2 3" key="1">
    <citation type="submission" date="2018-06" db="EMBL/GenBank/DDBJ databases">
        <title>Streptomyces reniochalinae sp. nov. and Streptomyces diacarnus sp. nov. from marine sponges.</title>
        <authorList>
            <person name="Li L."/>
        </authorList>
    </citation>
    <scope>NUCLEOTIDE SEQUENCE [LARGE SCALE GENOMIC DNA]</scope>
    <source>
        <strain evidence="2 3">LHW51701</strain>
    </source>
</reference>
<evidence type="ECO:0000313" key="2">
    <source>
        <dbReference type="EMBL" id="RCG20766.1"/>
    </source>
</evidence>
<dbReference type="Proteomes" id="UP000252914">
    <property type="component" value="Unassembled WGS sequence"/>
</dbReference>
<evidence type="ECO:0008006" key="4">
    <source>
        <dbReference type="Google" id="ProtNLM"/>
    </source>
</evidence>
<dbReference type="EMBL" id="QOIN01000047">
    <property type="protein sequence ID" value="RCG20766.1"/>
    <property type="molecule type" value="Genomic_DNA"/>
</dbReference>
<proteinExistence type="predicted"/>
<sequence>MRARILLAASALAAAGLLGGTGAAAAAAEPAPPTSHLNGLAHSTCDSATNAAALLGGSISCGQ</sequence>
<evidence type="ECO:0000256" key="1">
    <source>
        <dbReference type="SAM" id="SignalP"/>
    </source>
</evidence>
<name>A0A367ERM7_9ACTN</name>
<dbReference type="RefSeq" id="WP_114023513.1">
    <property type="nucleotide sequence ID" value="NZ_JBEYTF010000005.1"/>
</dbReference>
<feature type="signal peptide" evidence="1">
    <location>
        <begin position="1"/>
        <end position="26"/>
    </location>
</feature>
<accession>A0A367ERM7</accession>
<feature type="chain" id="PRO_5038641730" description="Chaplin" evidence="1">
    <location>
        <begin position="27"/>
        <end position="63"/>
    </location>
</feature>
<keyword evidence="3" id="KW-1185">Reference proteome</keyword>
<dbReference type="AlphaFoldDB" id="A0A367ERM7"/>